<dbReference type="EMBL" id="CP098502">
    <property type="protein sequence ID" value="UTI64646.1"/>
    <property type="molecule type" value="Genomic_DNA"/>
</dbReference>
<keyword evidence="3" id="KW-1185">Reference proteome</keyword>
<keyword evidence="1" id="KW-0472">Membrane</keyword>
<protein>
    <submittedName>
        <fullName evidence="2">Uncharacterized protein</fullName>
    </submittedName>
</protein>
<feature type="transmembrane region" description="Helical" evidence="1">
    <location>
        <begin position="31"/>
        <end position="52"/>
    </location>
</feature>
<proteinExistence type="predicted"/>
<keyword evidence="1" id="KW-1133">Transmembrane helix</keyword>
<organism evidence="2 3">
    <name type="scientific">Paraconexibacter antarcticus</name>
    <dbReference type="NCBI Taxonomy" id="2949664"/>
    <lineage>
        <taxon>Bacteria</taxon>
        <taxon>Bacillati</taxon>
        <taxon>Actinomycetota</taxon>
        <taxon>Thermoleophilia</taxon>
        <taxon>Solirubrobacterales</taxon>
        <taxon>Paraconexibacteraceae</taxon>
        <taxon>Paraconexibacter</taxon>
    </lineage>
</organism>
<evidence type="ECO:0000313" key="3">
    <source>
        <dbReference type="Proteomes" id="UP001056035"/>
    </source>
</evidence>
<dbReference type="Proteomes" id="UP001056035">
    <property type="component" value="Chromosome"/>
</dbReference>
<reference evidence="2 3" key="1">
    <citation type="submission" date="2022-06" db="EMBL/GenBank/DDBJ databases">
        <title>Paraconexibacter antarcticus.</title>
        <authorList>
            <person name="Kim C.S."/>
        </authorList>
    </citation>
    <scope>NUCLEOTIDE SEQUENCE [LARGE SCALE GENOMIC DNA]</scope>
    <source>
        <strain evidence="2 3">02-257</strain>
    </source>
</reference>
<dbReference type="RefSeq" id="WP_254571346.1">
    <property type="nucleotide sequence ID" value="NZ_CP098502.1"/>
</dbReference>
<evidence type="ECO:0000256" key="1">
    <source>
        <dbReference type="SAM" id="Phobius"/>
    </source>
</evidence>
<keyword evidence="1" id="KW-0812">Transmembrane</keyword>
<accession>A0ABY5DSI0</accession>
<gene>
    <name evidence="2" type="ORF">NBH00_00200</name>
</gene>
<evidence type="ECO:0000313" key="2">
    <source>
        <dbReference type="EMBL" id="UTI64646.1"/>
    </source>
</evidence>
<sequence length="53" mass="5996">MDDDDDWVGTPPEGRITRDRARPGFWAEQRIARYGFAGLGVVVLLLVLVLLLR</sequence>
<name>A0ABY5DSI0_9ACTN</name>